<keyword evidence="3" id="KW-0106">Calcium</keyword>
<reference evidence="8" key="1">
    <citation type="journal article" date="2019" name="Int. J. Syst. Evol. Microbiol.">
        <title>The Global Catalogue of Microorganisms (GCM) 10K type strain sequencing project: providing services to taxonomists for standard genome sequencing and annotation.</title>
        <authorList>
            <consortium name="The Broad Institute Genomics Platform"/>
            <consortium name="The Broad Institute Genome Sequencing Center for Infectious Disease"/>
            <person name="Wu L."/>
            <person name="Ma J."/>
        </authorList>
    </citation>
    <scope>NUCLEOTIDE SEQUENCE [LARGE SCALE GENOMIC DNA]</scope>
    <source>
        <strain evidence="8">KCTC 22437</strain>
    </source>
</reference>
<dbReference type="InterPro" id="IPR041371">
    <property type="entry name" value="GH92_N"/>
</dbReference>
<evidence type="ECO:0000256" key="1">
    <source>
        <dbReference type="ARBA" id="ARBA00001913"/>
    </source>
</evidence>
<keyword evidence="8" id="KW-1185">Reference proteome</keyword>
<keyword evidence="7" id="KW-0378">Hydrolase</keyword>
<dbReference type="Pfam" id="PF17678">
    <property type="entry name" value="Glyco_hydro_92N"/>
    <property type="match status" value="1"/>
</dbReference>
<evidence type="ECO:0000256" key="3">
    <source>
        <dbReference type="ARBA" id="ARBA00022837"/>
    </source>
</evidence>
<evidence type="ECO:0000256" key="4">
    <source>
        <dbReference type="SAM" id="MobiDB-lite"/>
    </source>
</evidence>
<dbReference type="Pfam" id="PF07971">
    <property type="entry name" value="Glyco_hydro_92"/>
    <property type="match status" value="1"/>
</dbReference>
<dbReference type="InterPro" id="IPR008928">
    <property type="entry name" value="6-hairpin_glycosidase_sf"/>
</dbReference>
<comment type="cofactor">
    <cofactor evidence="1">
        <name>Ca(2+)</name>
        <dbReference type="ChEBI" id="CHEBI:29108"/>
    </cofactor>
</comment>
<comment type="subunit">
    <text evidence="2">Monomer.</text>
</comment>
<feature type="domain" description="Glycosyl hydrolase family 92" evidence="5">
    <location>
        <begin position="272"/>
        <end position="750"/>
    </location>
</feature>
<dbReference type="SUPFAM" id="SSF48208">
    <property type="entry name" value="Six-hairpin glycosidases"/>
    <property type="match status" value="1"/>
</dbReference>
<dbReference type="NCBIfam" id="TIGR01180">
    <property type="entry name" value="aman2_put"/>
    <property type="match status" value="1"/>
</dbReference>
<feature type="domain" description="Glycosyl hydrolase family 92 N-terminal" evidence="6">
    <location>
        <begin position="29"/>
        <end position="265"/>
    </location>
</feature>
<dbReference type="PANTHER" id="PTHR12143">
    <property type="entry name" value="PEPTIDE N-GLYCANASE PNGASE -RELATED"/>
    <property type="match status" value="1"/>
</dbReference>
<proteinExistence type="predicted"/>
<evidence type="ECO:0000259" key="6">
    <source>
        <dbReference type="Pfam" id="PF17678"/>
    </source>
</evidence>
<accession>A0ABW5YGU6</accession>
<dbReference type="InterPro" id="IPR012939">
    <property type="entry name" value="Glyco_hydro_92"/>
</dbReference>
<dbReference type="InterPro" id="IPR014718">
    <property type="entry name" value="GH-type_carb-bd"/>
</dbReference>
<name>A0ABW5YGU6_9SPHI</name>
<feature type="region of interest" description="Disordered" evidence="4">
    <location>
        <begin position="219"/>
        <end position="238"/>
    </location>
</feature>
<dbReference type="InterPro" id="IPR050883">
    <property type="entry name" value="PNGase"/>
</dbReference>
<dbReference type="EMBL" id="JBHUPD010000004">
    <property type="protein sequence ID" value="MFD2874249.1"/>
    <property type="molecule type" value="Genomic_DNA"/>
</dbReference>
<protein>
    <submittedName>
        <fullName evidence="7">GH92 family glycosyl hydrolase</fullName>
    </submittedName>
</protein>
<evidence type="ECO:0000313" key="7">
    <source>
        <dbReference type="EMBL" id="MFD2874249.1"/>
    </source>
</evidence>
<dbReference type="Gene3D" id="1.20.1050.60">
    <property type="entry name" value="alpha-1,2-mannosidase"/>
    <property type="match status" value="1"/>
</dbReference>
<evidence type="ECO:0000313" key="8">
    <source>
        <dbReference type="Proteomes" id="UP001597557"/>
    </source>
</evidence>
<organism evidence="7 8">
    <name type="scientific">Mucilaginibacter ximonensis</name>
    <dbReference type="NCBI Taxonomy" id="538021"/>
    <lineage>
        <taxon>Bacteria</taxon>
        <taxon>Pseudomonadati</taxon>
        <taxon>Bacteroidota</taxon>
        <taxon>Sphingobacteriia</taxon>
        <taxon>Sphingobacteriales</taxon>
        <taxon>Sphingobacteriaceae</taxon>
        <taxon>Mucilaginibacter</taxon>
    </lineage>
</organism>
<dbReference type="GO" id="GO:0016787">
    <property type="term" value="F:hydrolase activity"/>
    <property type="evidence" value="ECO:0007669"/>
    <property type="project" value="UniProtKB-KW"/>
</dbReference>
<dbReference type="Gene3D" id="1.20.1610.10">
    <property type="entry name" value="alpha-1,2-mannosidases domains"/>
    <property type="match status" value="1"/>
</dbReference>
<sequence>MKKIRRLIWVGCLWPAFIYGQAKTRLTNYVNPLIGTTVLTDSAELGYNPPWRTWNGLVGPAACVPFGMVEAVPITTYGSGSGYEYEVNTIKAFTQTSGTDWEAQNIPIMPLEGKNFTADDFASPYTHAKETARPGYYQVLLSRYHINAELTATPRAAYYKFTYQAGQDKKLAFDLVHAGGGSSTWEINKAGDYIVTGKQGNLYFYAVMNHKITSIDTYKRNPNQPDIPRSGQGAGGQRKLTGNIDVPVISFEKASKPLELKIAISSVSPEGAKLNYTTEIANKTFDQVYKEADASWEKLLGKVKVTGGTPKQKVMFYSCLYRQFWYPCITSDVDGKIAFYDRRRRSPGEVTASPAIRTSRDTVPGFEVYQSPGLWDVFRTQLVVLDMLLPKVSNNIIKSMILTGEHSGGFLPTSFHGDFASSYIAGSYLRGIKDYDVRKAYLLMLNNANTPISGSVRTARPHNADYLKLGYVPEADIQHPTTETVSTAGTTKTLEFAYSDYSIALLAKALGDNDTYDIMMKRSKNYKNVFDPQTELMRGRLADGKWWGPFDPNYPYYEFMYREANAWQASFFVPQDTKGLISLYKSPKDFELKVDSLFSIPWGGYAKDNLSCFLGQFCMGNQPDFNYPYLYYFVGKPQKSQAILNKLMSDYFGMGPEHLALAGMDDHGSLTGWYVFNAMGVFPYSPADPEYLVSVPVFDKIEMQLGDGKTFTITKKGKGKNISKITVGSQPLKGWAINYDDMRKGKALDIYTK</sequence>
<comment type="caution">
    <text evidence="7">The sequence shown here is derived from an EMBL/GenBank/DDBJ whole genome shotgun (WGS) entry which is preliminary data.</text>
</comment>
<dbReference type="Gene3D" id="2.70.98.10">
    <property type="match status" value="1"/>
</dbReference>
<evidence type="ECO:0000259" key="5">
    <source>
        <dbReference type="Pfam" id="PF07971"/>
    </source>
</evidence>
<dbReference type="InterPro" id="IPR005887">
    <property type="entry name" value="GH92_a_mannosidase_put"/>
</dbReference>
<dbReference type="Proteomes" id="UP001597557">
    <property type="component" value="Unassembled WGS sequence"/>
</dbReference>
<gene>
    <name evidence="7" type="ORF">ACFS5N_17335</name>
</gene>
<dbReference type="PANTHER" id="PTHR12143:SF43">
    <property type="entry name" value="PUTATIVE-RELATED"/>
    <property type="match status" value="1"/>
</dbReference>
<dbReference type="RefSeq" id="WP_377188559.1">
    <property type="nucleotide sequence ID" value="NZ_JBHUPD010000004.1"/>
</dbReference>
<dbReference type="Gene3D" id="3.30.2080.10">
    <property type="entry name" value="GH92 mannosidase domain"/>
    <property type="match status" value="1"/>
</dbReference>
<evidence type="ECO:0000256" key="2">
    <source>
        <dbReference type="ARBA" id="ARBA00011245"/>
    </source>
</evidence>